<keyword evidence="2" id="KW-1133">Transmembrane helix</keyword>
<gene>
    <name evidence="4" type="ORF">CVV64_02170</name>
</gene>
<comment type="caution">
    <text evidence="4">The sequence shown here is derived from an EMBL/GenBank/DDBJ whole genome shotgun (WGS) entry which is preliminary data.</text>
</comment>
<proteinExistence type="predicted"/>
<name>A0A2N1PV67_9BACT</name>
<dbReference type="InterPro" id="IPR032812">
    <property type="entry name" value="SbsA_Ig"/>
</dbReference>
<dbReference type="Gene3D" id="2.60.40.10">
    <property type="entry name" value="Immunoglobulins"/>
    <property type="match status" value="3"/>
</dbReference>
<feature type="domain" description="SbsA Ig-like" evidence="3">
    <location>
        <begin position="1036"/>
        <end position="1085"/>
    </location>
</feature>
<dbReference type="AlphaFoldDB" id="A0A2N1PV67"/>
<dbReference type="InterPro" id="IPR013783">
    <property type="entry name" value="Ig-like_fold"/>
</dbReference>
<keyword evidence="2" id="KW-0472">Membrane</keyword>
<feature type="transmembrane region" description="Helical" evidence="2">
    <location>
        <begin position="45"/>
        <end position="70"/>
    </location>
</feature>
<keyword evidence="1" id="KW-0732">Signal</keyword>
<sequence length="1186" mass="128483">MFHKEAAVCGILQWSNADQDICSKGGTSGYFHGFAADCTRAKPSIALLILALSCLGLITLFSPVMGGMIIRGQCFIDGAPAPDGLDVRFKSNESGIYRDFTDFSKVHKTRNGYYEGEALVDSPSTFDRDGFKDADIIFVFINGQVAKASVIGSSPLTFPFYNNTIDNSPNAYVTNDAPEPASSFKSTLMPQGRVNLTWLASPSEDASKYLIYWDNGTGTIDYTTPWVSLDHPQSSYVTPELPNGVLFYFHLKTMDTLGKIEHNRLNIQSAFPDSVKPQATITSPTYLQEVNGDFEITGIATDQYFKEYILEYGISVSPTSWELSGTKSFVPINGSRLQVIDTRGLKDGIYSLKLTVTDFAGNVSSHIMPFYLRKLATSITSPRSFEILRGNVTVTGTSTDPSFSAYRLDYGRGEIPSTWYRVTRSTAQVTNTILGVWNTEGLDGPYSLRLVIEKNDGSEELRGQILAFVENNAPPLYITYPQQDLRTNTSTLSITGVTDPNATLKVDGVTIELASNSSGFTHTVTLSEGTNTFNFSVADRSGNIALTTIRTVLDTQAPLLTVTAPIDNFTTTRPVAAVTGKTEAGALLTIDGVAVNVEADGSFATDVILTDSQNTIELISTDRAGNRTRASKVVIFSLPVDDKLPPEIALVAPADKSLVALARPPVIIEIADDKSGVNQTLVTITVDDRPVGTSVQKLSSQSVRITYTPSTNLADGLHRIHVFAVDNNGNQSTMDATFTTDTTPPPMEVGLLVDPSDPGRVIIHVIPGEELSSVPGCMTWMLNHEEAFDESLPSYMTELTPAAWKKGNIACYEGSIKINSFFNSKLVVRITGKDAAGLFSTVQQAISSLNSDGNSGFELTNHGSALLSIPQTSLAGAGKYSLFTEDLSDITAILTRDRKLTDQGLLKIATGITIALPSANFNGDVRLAINYPDSNRDGFVDTVSELPIQRLGIYTIDSTGNFILSGNELMISAQQVRTSTLSGGTHFLLADTTPPVIRVLRTPLERESTNPKILYTVADSGSGMDWSAVTFQLNGLSSPFNLDISTGTVTFYPRNPLMADTTYTVTLMASDRAGNMSYSAMNFTTASGLEIRSLASYPNPARRAPIRIRYELSRNADSVMIRVYDTGGDLIFDAPADTLGGINEFLWNLEDNAGRGLPNDIYFYKVTATLDDGTKVEKTSKIAVLR</sequence>
<accession>A0A2N1PV67</accession>
<evidence type="ECO:0000259" key="3">
    <source>
        <dbReference type="Pfam" id="PF13205"/>
    </source>
</evidence>
<dbReference type="Gene3D" id="2.60.40.4070">
    <property type="match status" value="1"/>
</dbReference>
<dbReference type="EMBL" id="PGXC01000001">
    <property type="protein sequence ID" value="PKK92240.1"/>
    <property type="molecule type" value="Genomic_DNA"/>
</dbReference>
<dbReference type="Pfam" id="PF09136">
    <property type="entry name" value="Glucodextran_B"/>
    <property type="match status" value="1"/>
</dbReference>
<evidence type="ECO:0000256" key="1">
    <source>
        <dbReference type="ARBA" id="ARBA00022729"/>
    </source>
</evidence>
<evidence type="ECO:0000313" key="5">
    <source>
        <dbReference type="Proteomes" id="UP000233256"/>
    </source>
</evidence>
<evidence type="ECO:0000256" key="2">
    <source>
        <dbReference type="SAM" id="Phobius"/>
    </source>
</evidence>
<dbReference type="Proteomes" id="UP000233256">
    <property type="component" value="Unassembled WGS sequence"/>
</dbReference>
<reference evidence="4 5" key="1">
    <citation type="journal article" date="2017" name="ISME J.">
        <title>Potential for microbial H2 and metal transformations associated with novel bacteria and archaea in deep terrestrial subsurface sediments.</title>
        <authorList>
            <person name="Hernsdorf A.W."/>
            <person name="Amano Y."/>
            <person name="Miyakawa K."/>
            <person name="Ise K."/>
            <person name="Suzuki Y."/>
            <person name="Anantharaman K."/>
            <person name="Probst A."/>
            <person name="Burstein D."/>
            <person name="Thomas B.C."/>
            <person name="Banfield J.F."/>
        </authorList>
    </citation>
    <scope>NUCLEOTIDE SEQUENCE [LARGE SCALE GENOMIC DNA]</scope>
    <source>
        <strain evidence="4">HGW-Wallbacteria-1</strain>
    </source>
</reference>
<keyword evidence="2" id="KW-0812">Transmembrane</keyword>
<evidence type="ECO:0000313" key="4">
    <source>
        <dbReference type="EMBL" id="PKK92240.1"/>
    </source>
</evidence>
<dbReference type="Pfam" id="PF13205">
    <property type="entry name" value="Big_5"/>
    <property type="match status" value="1"/>
</dbReference>
<organism evidence="4 5">
    <name type="scientific">Candidatus Wallbacteria bacterium HGW-Wallbacteria-1</name>
    <dbReference type="NCBI Taxonomy" id="2013854"/>
    <lineage>
        <taxon>Bacteria</taxon>
        <taxon>Candidatus Walliibacteriota</taxon>
    </lineage>
</organism>
<protein>
    <recommendedName>
        <fullName evidence="3">SbsA Ig-like domain-containing protein</fullName>
    </recommendedName>
</protein>